<dbReference type="InterPro" id="IPR052337">
    <property type="entry name" value="SAT4-like"/>
</dbReference>
<dbReference type="InterPro" id="IPR049326">
    <property type="entry name" value="Rhodopsin_dom_fungi"/>
</dbReference>
<evidence type="ECO:0000256" key="2">
    <source>
        <dbReference type="ARBA" id="ARBA00022692"/>
    </source>
</evidence>
<name>A0A4Z0YHD1_9PEZI</name>
<feature type="transmembrane region" description="Helical" evidence="7">
    <location>
        <begin position="48"/>
        <end position="69"/>
    </location>
</feature>
<feature type="transmembrane region" description="Helical" evidence="7">
    <location>
        <begin position="126"/>
        <end position="152"/>
    </location>
</feature>
<evidence type="ECO:0000256" key="1">
    <source>
        <dbReference type="ARBA" id="ARBA00004141"/>
    </source>
</evidence>
<evidence type="ECO:0000313" key="9">
    <source>
        <dbReference type="EMBL" id="TGJ78330.1"/>
    </source>
</evidence>
<comment type="similarity">
    <text evidence="5">Belongs to the SAT4 family.</text>
</comment>
<comment type="subcellular location">
    <subcellularLocation>
        <location evidence="1">Membrane</location>
        <topology evidence="1">Multi-pass membrane protein</topology>
    </subcellularLocation>
</comment>
<gene>
    <name evidence="9" type="ORF">E0Z10_g10432</name>
</gene>
<dbReference type="AlphaFoldDB" id="A0A4Z0YHD1"/>
<dbReference type="PANTHER" id="PTHR33048">
    <property type="entry name" value="PTH11-LIKE INTEGRAL MEMBRANE PROTEIN (AFU_ORTHOLOGUE AFUA_5G11245)"/>
    <property type="match status" value="1"/>
</dbReference>
<feature type="region of interest" description="Disordered" evidence="6">
    <location>
        <begin position="286"/>
        <end position="325"/>
    </location>
</feature>
<protein>
    <recommendedName>
        <fullName evidence="8">Rhodopsin domain-containing protein</fullName>
    </recommendedName>
</protein>
<evidence type="ECO:0000256" key="3">
    <source>
        <dbReference type="ARBA" id="ARBA00022989"/>
    </source>
</evidence>
<evidence type="ECO:0000313" key="10">
    <source>
        <dbReference type="Proteomes" id="UP000297716"/>
    </source>
</evidence>
<feature type="transmembrane region" description="Helical" evidence="7">
    <location>
        <begin position="17"/>
        <end position="36"/>
    </location>
</feature>
<dbReference type="PANTHER" id="PTHR33048:SF47">
    <property type="entry name" value="INTEGRAL MEMBRANE PROTEIN-RELATED"/>
    <property type="match status" value="1"/>
</dbReference>
<keyword evidence="2 7" id="KW-0812">Transmembrane</keyword>
<feature type="transmembrane region" description="Helical" evidence="7">
    <location>
        <begin position="251"/>
        <end position="273"/>
    </location>
</feature>
<dbReference type="Pfam" id="PF20684">
    <property type="entry name" value="Fung_rhodopsin"/>
    <property type="match status" value="1"/>
</dbReference>
<dbReference type="GO" id="GO:0016020">
    <property type="term" value="C:membrane"/>
    <property type="evidence" value="ECO:0007669"/>
    <property type="project" value="UniProtKB-SubCell"/>
</dbReference>
<keyword evidence="4 7" id="KW-0472">Membrane</keyword>
<reference evidence="9 10" key="1">
    <citation type="submission" date="2019-03" db="EMBL/GenBank/DDBJ databases">
        <title>Draft genome sequence of Xylaria hypoxylon DSM 108379, a ubiquitous saprotrophic-parasitic fungi on hardwood.</title>
        <authorList>
            <person name="Buettner E."/>
            <person name="Leonhardt S."/>
            <person name="Gebauer A.M."/>
            <person name="Liers C."/>
            <person name="Hofrichter M."/>
            <person name="Kellner H."/>
        </authorList>
    </citation>
    <scope>NUCLEOTIDE SEQUENCE [LARGE SCALE GENOMIC DNA]</scope>
    <source>
        <strain evidence="9 10">DSM 108379</strain>
    </source>
</reference>
<evidence type="ECO:0000256" key="6">
    <source>
        <dbReference type="SAM" id="MobiDB-lite"/>
    </source>
</evidence>
<evidence type="ECO:0000256" key="4">
    <source>
        <dbReference type="ARBA" id="ARBA00023136"/>
    </source>
</evidence>
<dbReference type="OrthoDB" id="5342292at2759"/>
<feature type="transmembrane region" description="Helical" evidence="7">
    <location>
        <begin position="176"/>
        <end position="199"/>
    </location>
</feature>
<evidence type="ECO:0000256" key="7">
    <source>
        <dbReference type="SAM" id="Phobius"/>
    </source>
</evidence>
<accession>A0A4Z0YHD1</accession>
<feature type="domain" description="Rhodopsin" evidence="8">
    <location>
        <begin position="32"/>
        <end position="275"/>
    </location>
</feature>
<feature type="region of interest" description="Disordered" evidence="6">
    <location>
        <begin position="347"/>
        <end position="371"/>
    </location>
</feature>
<dbReference type="EMBL" id="SKBN01000409">
    <property type="protein sequence ID" value="TGJ78330.1"/>
    <property type="molecule type" value="Genomic_DNA"/>
</dbReference>
<comment type="caution">
    <text evidence="9">The sequence shown here is derived from an EMBL/GenBank/DDBJ whole genome shotgun (WGS) entry which is preliminary data.</text>
</comment>
<dbReference type="Proteomes" id="UP000297716">
    <property type="component" value="Unassembled WGS sequence"/>
</dbReference>
<proteinExistence type="inferred from homology"/>
<evidence type="ECO:0000259" key="8">
    <source>
        <dbReference type="Pfam" id="PF20684"/>
    </source>
</evidence>
<keyword evidence="3 7" id="KW-1133">Transmembrane helix</keyword>
<dbReference type="STRING" id="37992.A0A4Z0YHD1"/>
<keyword evidence="10" id="KW-1185">Reference proteome</keyword>
<organism evidence="9 10">
    <name type="scientific">Xylaria hypoxylon</name>
    <dbReference type="NCBI Taxonomy" id="37992"/>
    <lineage>
        <taxon>Eukaryota</taxon>
        <taxon>Fungi</taxon>
        <taxon>Dikarya</taxon>
        <taxon>Ascomycota</taxon>
        <taxon>Pezizomycotina</taxon>
        <taxon>Sordariomycetes</taxon>
        <taxon>Xylariomycetidae</taxon>
        <taxon>Xylariales</taxon>
        <taxon>Xylariaceae</taxon>
        <taxon>Xylaria</taxon>
    </lineage>
</organism>
<feature type="transmembrane region" description="Helical" evidence="7">
    <location>
        <begin position="101"/>
        <end position="119"/>
    </location>
</feature>
<evidence type="ECO:0000256" key="5">
    <source>
        <dbReference type="ARBA" id="ARBA00038359"/>
    </source>
</evidence>
<sequence length="384" mass="42662">MSAVHASTDYVGWRVEVFIGVFTPLTVLLVALRFYARSLTASRYGFEDWLVLFALLAQLLQTGLIIGSIKQGGVGLHVEYLEETQPEKVTIFLKYLVAESIWYLATIWIAKLSICILYRRLFPGRWVYIILCIIIFILIGTSIATVVALLVACRPFSANWGPPEVQNTHCIDKEPIFVWGTLPNVITDAIMLVIPLPIVWKLHMATNLKMALTITFLVGGIGLVASILRLASFHNTQSFTDATYNGAELQIWTLAEGGIYLISASLLVCRPLLEKIRRDASLIRTKRNTAGPSGGAGDYELGRAPYGRQRNESQQSIRKNDDHDHLWVADEENQIGRSRFVAGASNGLKNSQKSLHGSLPHQGDPGETGITRTTVIQQSWDEAR</sequence>
<feature type="transmembrane region" description="Helical" evidence="7">
    <location>
        <begin position="211"/>
        <end position="231"/>
    </location>
</feature>